<dbReference type="Pfam" id="PF00296">
    <property type="entry name" value="Bac_luciferase"/>
    <property type="match status" value="1"/>
</dbReference>
<proteinExistence type="predicted"/>
<dbReference type="SUPFAM" id="SSF51679">
    <property type="entry name" value="Bacterial luciferase-like"/>
    <property type="match status" value="1"/>
</dbReference>
<evidence type="ECO:0000259" key="2">
    <source>
        <dbReference type="Pfam" id="PF00296"/>
    </source>
</evidence>
<sequence>MRYGFVVPFASELEFIELAELGEEHGWDAVFSWEGVWRRDAWVQLAAAAARTQRIRLGTVITPASRYRPWDLASLVSSVDQVSQGRVTLGVGLGALNSNWTRFEGEEPRRDRARKLDECLEVFSRLTSGEPFSYDGEHYSLDLTTPVEPAGPPPSVQRPHPPVWPVGAYVPGRGRQRSLERAARWQGVFPAVAGGAEGSSGLTLDALGTIVTELQRLRADAGLPWEGYDVVVEGDSHGDFGEVHGAPQQWADAGATWWVESWWDVPDGPDGVAELRRRVQSGPPRA</sequence>
<comment type="caution">
    <text evidence="3">The sequence shown here is derived from an EMBL/GenBank/DDBJ whole genome shotgun (WGS) entry which is preliminary data.</text>
</comment>
<dbReference type="InterPro" id="IPR050564">
    <property type="entry name" value="F420-G6PD/mer"/>
</dbReference>
<dbReference type="InterPro" id="IPR036661">
    <property type="entry name" value="Luciferase-like_sf"/>
</dbReference>
<organism evidence="3 4">
    <name type="scientific">Luteipulveratus flavus</name>
    <dbReference type="NCBI Taxonomy" id="3031728"/>
    <lineage>
        <taxon>Bacteria</taxon>
        <taxon>Bacillati</taxon>
        <taxon>Actinomycetota</taxon>
        <taxon>Actinomycetes</taxon>
        <taxon>Micrococcales</taxon>
        <taxon>Dermacoccaceae</taxon>
        <taxon>Luteipulveratus</taxon>
    </lineage>
</organism>
<evidence type="ECO:0000313" key="4">
    <source>
        <dbReference type="Proteomes" id="UP001528912"/>
    </source>
</evidence>
<dbReference type="EMBL" id="JAROAV010000031">
    <property type="protein sequence ID" value="MDF8265115.1"/>
    <property type="molecule type" value="Genomic_DNA"/>
</dbReference>
<accession>A0ABT6C8A1</accession>
<dbReference type="RefSeq" id="WP_277192444.1">
    <property type="nucleotide sequence ID" value="NZ_JAROAV010000031.1"/>
</dbReference>
<keyword evidence="4" id="KW-1185">Reference proteome</keyword>
<dbReference type="InterPro" id="IPR011251">
    <property type="entry name" value="Luciferase-like_dom"/>
</dbReference>
<evidence type="ECO:0000313" key="3">
    <source>
        <dbReference type="EMBL" id="MDF8265115.1"/>
    </source>
</evidence>
<dbReference type="PANTHER" id="PTHR43244:SF1">
    <property type="entry name" value="5,10-METHYLENETETRAHYDROMETHANOPTERIN REDUCTASE"/>
    <property type="match status" value="1"/>
</dbReference>
<evidence type="ECO:0000256" key="1">
    <source>
        <dbReference type="ARBA" id="ARBA00023002"/>
    </source>
</evidence>
<dbReference type="PANTHER" id="PTHR43244">
    <property type="match status" value="1"/>
</dbReference>
<reference evidence="3 4" key="1">
    <citation type="submission" date="2023-03" db="EMBL/GenBank/DDBJ databases">
        <title>YIM 133296 draft genome.</title>
        <authorList>
            <person name="Xiong L."/>
        </authorList>
    </citation>
    <scope>NUCLEOTIDE SEQUENCE [LARGE SCALE GENOMIC DNA]</scope>
    <source>
        <strain evidence="3 4">YIM 133296</strain>
    </source>
</reference>
<name>A0ABT6C8A1_9MICO</name>
<dbReference type="Proteomes" id="UP001528912">
    <property type="component" value="Unassembled WGS sequence"/>
</dbReference>
<dbReference type="Gene3D" id="3.20.20.30">
    <property type="entry name" value="Luciferase-like domain"/>
    <property type="match status" value="1"/>
</dbReference>
<protein>
    <submittedName>
        <fullName evidence="3">LLM class flavin-dependent oxidoreductase</fullName>
    </submittedName>
</protein>
<feature type="domain" description="Luciferase-like" evidence="2">
    <location>
        <begin position="14"/>
        <end position="167"/>
    </location>
</feature>
<gene>
    <name evidence="3" type="ORF">P4R38_12740</name>
</gene>
<keyword evidence="1" id="KW-0560">Oxidoreductase</keyword>